<evidence type="ECO:0000313" key="1">
    <source>
        <dbReference type="EMBL" id="BCB77529.1"/>
    </source>
</evidence>
<dbReference type="Proteomes" id="UP000502508">
    <property type="component" value="Chromosome"/>
</dbReference>
<reference evidence="1 2" key="2">
    <citation type="submission" date="2020-03" db="EMBL/GenBank/DDBJ databases">
        <authorList>
            <person name="Ichikawa N."/>
            <person name="Kimura A."/>
            <person name="Kitahashi Y."/>
            <person name="Uohara A."/>
        </authorList>
    </citation>
    <scope>NUCLEOTIDE SEQUENCE [LARGE SCALE GENOMIC DNA]</scope>
    <source>
        <strain evidence="1 2">NBRC 107702</strain>
    </source>
</reference>
<dbReference type="KEGG" id="pfla:Pflav_039390"/>
<reference evidence="1 2" key="1">
    <citation type="submission" date="2020-03" db="EMBL/GenBank/DDBJ databases">
        <title>Whole genome shotgun sequence of Phytohabitans flavus NBRC 107702.</title>
        <authorList>
            <person name="Komaki H."/>
            <person name="Tamura T."/>
        </authorList>
    </citation>
    <scope>NUCLEOTIDE SEQUENCE [LARGE SCALE GENOMIC DNA]</scope>
    <source>
        <strain evidence="1 2">NBRC 107702</strain>
    </source>
</reference>
<name>A0A6F8XUQ9_9ACTN</name>
<sequence>MVQTVAPAASPAAVGRGDLKAGLQEPLELLGALVVVLHIGLGLVVDRQHTVDEREAAVAVVLTRVPDDDLLQPAFRASLPRSSIVIAASASASGLKYTFVKNAE</sequence>
<gene>
    <name evidence="1" type="ORF">Pflav_039390</name>
</gene>
<dbReference type="EMBL" id="AP022870">
    <property type="protein sequence ID" value="BCB77529.1"/>
    <property type="molecule type" value="Genomic_DNA"/>
</dbReference>
<evidence type="ECO:0000313" key="2">
    <source>
        <dbReference type="Proteomes" id="UP000502508"/>
    </source>
</evidence>
<proteinExistence type="predicted"/>
<accession>A0A6F8XUQ9</accession>
<keyword evidence="2" id="KW-1185">Reference proteome</keyword>
<dbReference type="AlphaFoldDB" id="A0A6F8XUQ9"/>
<organism evidence="1 2">
    <name type="scientific">Phytohabitans flavus</name>
    <dbReference type="NCBI Taxonomy" id="1076124"/>
    <lineage>
        <taxon>Bacteria</taxon>
        <taxon>Bacillati</taxon>
        <taxon>Actinomycetota</taxon>
        <taxon>Actinomycetes</taxon>
        <taxon>Micromonosporales</taxon>
        <taxon>Micromonosporaceae</taxon>
    </lineage>
</organism>
<protein>
    <submittedName>
        <fullName evidence="1">Uncharacterized protein</fullName>
    </submittedName>
</protein>